<dbReference type="EMBL" id="BPLR01000253">
    <property type="protein sequence ID" value="GIY93261.1"/>
    <property type="molecule type" value="Genomic_DNA"/>
</dbReference>
<comment type="caution">
    <text evidence="1">The sequence shown here is derived from an EMBL/GenBank/DDBJ whole genome shotgun (WGS) entry which is preliminary data.</text>
</comment>
<organism evidence="1 2">
    <name type="scientific">Caerostris extrusa</name>
    <name type="common">Bark spider</name>
    <name type="synonym">Caerostris bankana</name>
    <dbReference type="NCBI Taxonomy" id="172846"/>
    <lineage>
        <taxon>Eukaryota</taxon>
        <taxon>Metazoa</taxon>
        <taxon>Ecdysozoa</taxon>
        <taxon>Arthropoda</taxon>
        <taxon>Chelicerata</taxon>
        <taxon>Arachnida</taxon>
        <taxon>Araneae</taxon>
        <taxon>Araneomorphae</taxon>
        <taxon>Entelegynae</taxon>
        <taxon>Araneoidea</taxon>
        <taxon>Araneidae</taxon>
        <taxon>Caerostris</taxon>
    </lineage>
</organism>
<gene>
    <name evidence="1" type="ORF">CEXT_532831</name>
</gene>
<evidence type="ECO:0000313" key="1">
    <source>
        <dbReference type="EMBL" id="GIY93261.1"/>
    </source>
</evidence>
<keyword evidence="2" id="KW-1185">Reference proteome</keyword>
<name>A0AAV4XDC5_CAEEX</name>
<protein>
    <submittedName>
        <fullName evidence="1">Uncharacterized protein</fullName>
    </submittedName>
</protein>
<reference evidence="1 2" key="1">
    <citation type="submission" date="2021-06" db="EMBL/GenBank/DDBJ databases">
        <title>Caerostris extrusa draft genome.</title>
        <authorList>
            <person name="Kono N."/>
            <person name="Arakawa K."/>
        </authorList>
    </citation>
    <scope>NUCLEOTIDE SEQUENCE [LARGE SCALE GENOMIC DNA]</scope>
</reference>
<evidence type="ECO:0000313" key="2">
    <source>
        <dbReference type="Proteomes" id="UP001054945"/>
    </source>
</evidence>
<accession>A0AAV4XDC5</accession>
<dbReference type="AlphaFoldDB" id="A0AAV4XDC5"/>
<sequence>MGVYRIGLNFKADAYRVRSVFKVDVYRVGSIFQSGRIWSRTQFQSGHKWRCTSFQNERISSYTSKRTYHCIRGVPTGCVVPLSVAGSQLESKISLKVVVL</sequence>
<proteinExistence type="predicted"/>
<dbReference type="Proteomes" id="UP001054945">
    <property type="component" value="Unassembled WGS sequence"/>
</dbReference>